<evidence type="ECO:0000313" key="17">
    <source>
        <dbReference type="Proteomes" id="UP000663854"/>
    </source>
</evidence>
<evidence type="ECO:0000256" key="2">
    <source>
        <dbReference type="ARBA" id="ARBA00007577"/>
    </source>
</evidence>
<sequence length="789" mass="88321">MNETQISQGSVSFQEAININGDIQFDNVNFAYPARSDVLVLRNLTLTARAGETTALVGSSGSGKSTCVSLLLRFYEPLSGCIIINGRSITDCNFKPLRQNIGVVSQEPVLFATSIYENIRFGKENATRAEIEEAARQANAHNFIMQLPNKYGTIVGERGVQLSGGEKQRVALARALVKRPALLLLDEATSALDNTNEMVVQKALDQACKGRTTVVIAHRLSAVQNAHRIYVLDNGCVIEQGTHEALMSQEGSRYCEMMKAQESEKAENDIDEKTSTAPIEDDDQKQISGHSLHPSHSEFDDDNKAFGACTYEERKHQILKFSLLFLLMGIVLLAIRFIQYTAFAISGSKLVERIRIKAFAHYLRQEMSFFDHLENSSGAICNRLSSDGLAVQQMVGSYLGIVCESVATFGVGLVIGFFFSWQLALTVLFYIVILFVVAFMQIRRQARLNKRCDYVFGLASSFAVEIIHNMRTVKQLTSETEFLRQFSDLVLQEFRIRRNDIIISPLLQSLYWGTRSFILTRQLSDSLSAARSFFNLFNRTSAIDNSSINGLQLSDFKGAIEFDQVKFAYPCRPTSYILNKLHLTIKPGQRVALVGISGCGKSTVIQLLERFYDPMQGRICLDGVDIRQLNIQWLRSSLGLVSQEPILFNLTIAQNIAYGKENASIGDIIEAATKANIHHFIQQLSQGYETRVGMKGSHLSGGEKQRIAIARVLLRRPKILLLDEATSAMDFYNEQAVQEALEKAETENPTCTSLIIAHHTLPEIRMYMELMYPNWNELTQNTCESSYLT</sequence>
<feature type="domain" description="ABC transmembrane type-1" evidence="15">
    <location>
        <begin position="321"/>
        <end position="498"/>
    </location>
</feature>
<keyword evidence="4 13" id="KW-0812">Transmembrane</keyword>
<comment type="subcellular location">
    <subcellularLocation>
        <location evidence="1">Membrane</location>
        <topology evidence="1">Multi-pass membrane protein</topology>
    </subcellularLocation>
</comment>
<keyword evidence="5" id="KW-0677">Repeat</keyword>
<evidence type="ECO:0000256" key="11">
    <source>
        <dbReference type="ARBA" id="ARBA00023180"/>
    </source>
</evidence>
<reference evidence="16" key="1">
    <citation type="submission" date="2021-02" db="EMBL/GenBank/DDBJ databases">
        <authorList>
            <person name="Nowell W R."/>
        </authorList>
    </citation>
    <scope>NUCLEOTIDE SEQUENCE</scope>
</reference>
<dbReference type="PANTHER" id="PTHR43394:SF1">
    <property type="entry name" value="ATP-BINDING CASSETTE SUB-FAMILY B MEMBER 10, MITOCHONDRIAL"/>
    <property type="match status" value="1"/>
</dbReference>
<evidence type="ECO:0000256" key="1">
    <source>
        <dbReference type="ARBA" id="ARBA00004141"/>
    </source>
</evidence>
<dbReference type="GO" id="GO:0015421">
    <property type="term" value="F:ABC-type oligopeptide transporter activity"/>
    <property type="evidence" value="ECO:0007669"/>
    <property type="project" value="TreeGrafter"/>
</dbReference>
<keyword evidence="9 13" id="KW-1133">Transmembrane helix</keyword>
<dbReference type="Proteomes" id="UP000663854">
    <property type="component" value="Unassembled WGS sequence"/>
</dbReference>
<keyword evidence="6" id="KW-0547">Nucleotide-binding</keyword>
<feature type="domain" description="ABC transporter" evidence="14">
    <location>
        <begin position="23"/>
        <end position="259"/>
    </location>
</feature>
<dbReference type="InterPro" id="IPR039421">
    <property type="entry name" value="Type_1_exporter"/>
</dbReference>
<evidence type="ECO:0000259" key="15">
    <source>
        <dbReference type="PROSITE" id="PS50929"/>
    </source>
</evidence>
<dbReference type="GO" id="GO:0016020">
    <property type="term" value="C:membrane"/>
    <property type="evidence" value="ECO:0007669"/>
    <property type="project" value="UniProtKB-SubCell"/>
</dbReference>
<comment type="similarity">
    <text evidence="2">Belongs to the ABC transporter superfamily. ABCB family. Multidrug resistance exporter (TC 3.A.1.201) subfamily.</text>
</comment>
<dbReference type="InterPro" id="IPR003593">
    <property type="entry name" value="AAA+_ATPase"/>
</dbReference>
<evidence type="ECO:0000256" key="13">
    <source>
        <dbReference type="SAM" id="Phobius"/>
    </source>
</evidence>
<keyword evidence="8" id="KW-1278">Translocase</keyword>
<feature type="transmembrane region" description="Helical" evidence="13">
    <location>
        <begin position="398"/>
        <end position="419"/>
    </location>
</feature>
<evidence type="ECO:0000256" key="4">
    <source>
        <dbReference type="ARBA" id="ARBA00022692"/>
    </source>
</evidence>
<accession>A0A814Z319</accession>
<dbReference type="SMART" id="SM00382">
    <property type="entry name" value="AAA"/>
    <property type="match status" value="2"/>
</dbReference>
<dbReference type="Gene3D" id="1.20.1560.10">
    <property type="entry name" value="ABC transporter type 1, transmembrane domain"/>
    <property type="match status" value="1"/>
</dbReference>
<keyword evidence="11" id="KW-0325">Glycoprotein</keyword>
<evidence type="ECO:0000313" key="16">
    <source>
        <dbReference type="EMBL" id="CAF1237488.1"/>
    </source>
</evidence>
<dbReference type="InterPro" id="IPR003439">
    <property type="entry name" value="ABC_transporter-like_ATP-bd"/>
</dbReference>
<evidence type="ECO:0000256" key="10">
    <source>
        <dbReference type="ARBA" id="ARBA00023136"/>
    </source>
</evidence>
<dbReference type="Gene3D" id="3.40.50.300">
    <property type="entry name" value="P-loop containing nucleotide triphosphate hydrolases"/>
    <property type="match status" value="2"/>
</dbReference>
<keyword evidence="7" id="KW-0067">ATP-binding</keyword>
<keyword evidence="10 13" id="KW-0472">Membrane</keyword>
<proteinExistence type="inferred from homology"/>
<feature type="transmembrane region" description="Helical" evidence="13">
    <location>
        <begin position="323"/>
        <end position="345"/>
    </location>
</feature>
<feature type="region of interest" description="Disordered" evidence="12">
    <location>
        <begin position="260"/>
        <end position="299"/>
    </location>
</feature>
<dbReference type="EMBL" id="CAJNOH010001639">
    <property type="protein sequence ID" value="CAF1237488.1"/>
    <property type="molecule type" value="Genomic_DNA"/>
</dbReference>
<dbReference type="Pfam" id="PF00005">
    <property type="entry name" value="ABC_tran"/>
    <property type="match status" value="2"/>
</dbReference>
<dbReference type="AlphaFoldDB" id="A0A814Z319"/>
<dbReference type="PROSITE" id="PS50893">
    <property type="entry name" value="ABC_TRANSPORTER_2"/>
    <property type="match status" value="2"/>
</dbReference>
<dbReference type="FunFam" id="3.40.50.300:FF:000479">
    <property type="entry name" value="Multidrug resistance protein 1A"/>
    <property type="match status" value="1"/>
</dbReference>
<evidence type="ECO:0000259" key="14">
    <source>
        <dbReference type="PROSITE" id="PS50893"/>
    </source>
</evidence>
<dbReference type="SUPFAM" id="SSF52540">
    <property type="entry name" value="P-loop containing nucleoside triphosphate hydrolases"/>
    <property type="match status" value="2"/>
</dbReference>
<dbReference type="FunFam" id="3.40.50.300:FF:000205">
    <property type="entry name" value="ABC transporter B family member 4"/>
    <property type="match status" value="1"/>
</dbReference>
<protein>
    <submittedName>
        <fullName evidence="16">Uncharacterized protein</fullName>
    </submittedName>
</protein>
<dbReference type="GO" id="GO:0005524">
    <property type="term" value="F:ATP binding"/>
    <property type="evidence" value="ECO:0007669"/>
    <property type="project" value="UniProtKB-KW"/>
</dbReference>
<dbReference type="InterPro" id="IPR017871">
    <property type="entry name" value="ABC_transporter-like_CS"/>
</dbReference>
<dbReference type="SUPFAM" id="SSF90123">
    <property type="entry name" value="ABC transporter transmembrane region"/>
    <property type="match status" value="1"/>
</dbReference>
<dbReference type="PROSITE" id="PS00211">
    <property type="entry name" value="ABC_TRANSPORTER_1"/>
    <property type="match status" value="2"/>
</dbReference>
<comment type="caution">
    <text evidence="16">The sequence shown here is derived from an EMBL/GenBank/DDBJ whole genome shotgun (WGS) entry which is preliminary data.</text>
</comment>
<evidence type="ECO:0000256" key="8">
    <source>
        <dbReference type="ARBA" id="ARBA00022967"/>
    </source>
</evidence>
<gene>
    <name evidence="16" type="ORF">PYM288_LOCUS26701</name>
</gene>
<name>A0A814Z319_9BILA</name>
<evidence type="ECO:0000256" key="3">
    <source>
        <dbReference type="ARBA" id="ARBA00022448"/>
    </source>
</evidence>
<keyword evidence="3" id="KW-0813">Transport</keyword>
<dbReference type="PANTHER" id="PTHR43394">
    <property type="entry name" value="ATP-DEPENDENT PERMEASE MDL1, MITOCHONDRIAL"/>
    <property type="match status" value="1"/>
</dbReference>
<dbReference type="InterPro" id="IPR011527">
    <property type="entry name" value="ABC1_TM_dom"/>
</dbReference>
<dbReference type="CDD" id="cd03249">
    <property type="entry name" value="ABC_MTABC3_MDL1_MDL2"/>
    <property type="match status" value="1"/>
</dbReference>
<feature type="compositionally biased region" description="Basic and acidic residues" evidence="12">
    <location>
        <begin position="260"/>
        <end position="274"/>
    </location>
</feature>
<dbReference type="PROSITE" id="PS50929">
    <property type="entry name" value="ABC_TM1F"/>
    <property type="match status" value="1"/>
</dbReference>
<evidence type="ECO:0000256" key="12">
    <source>
        <dbReference type="SAM" id="MobiDB-lite"/>
    </source>
</evidence>
<organism evidence="16 17">
    <name type="scientific">Rotaria sordida</name>
    <dbReference type="NCBI Taxonomy" id="392033"/>
    <lineage>
        <taxon>Eukaryota</taxon>
        <taxon>Metazoa</taxon>
        <taxon>Spiralia</taxon>
        <taxon>Gnathifera</taxon>
        <taxon>Rotifera</taxon>
        <taxon>Eurotatoria</taxon>
        <taxon>Bdelloidea</taxon>
        <taxon>Philodinida</taxon>
        <taxon>Philodinidae</taxon>
        <taxon>Rotaria</taxon>
    </lineage>
</organism>
<dbReference type="InterPro" id="IPR027417">
    <property type="entry name" value="P-loop_NTPase"/>
</dbReference>
<evidence type="ECO:0000256" key="5">
    <source>
        <dbReference type="ARBA" id="ARBA00022737"/>
    </source>
</evidence>
<evidence type="ECO:0000256" key="7">
    <source>
        <dbReference type="ARBA" id="ARBA00022840"/>
    </source>
</evidence>
<dbReference type="Pfam" id="PF00664">
    <property type="entry name" value="ABC_membrane"/>
    <property type="match status" value="1"/>
</dbReference>
<dbReference type="CDD" id="cd18578">
    <property type="entry name" value="ABC_6TM_Pgp_ABCB1_D2_like"/>
    <property type="match status" value="1"/>
</dbReference>
<feature type="domain" description="ABC transporter" evidence="14">
    <location>
        <begin position="560"/>
        <end position="788"/>
    </location>
</feature>
<evidence type="ECO:0000256" key="6">
    <source>
        <dbReference type="ARBA" id="ARBA00022741"/>
    </source>
</evidence>
<dbReference type="GO" id="GO:0016887">
    <property type="term" value="F:ATP hydrolysis activity"/>
    <property type="evidence" value="ECO:0007669"/>
    <property type="project" value="InterPro"/>
</dbReference>
<dbReference type="InterPro" id="IPR036640">
    <property type="entry name" value="ABC1_TM_sf"/>
</dbReference>
<evidence type="ECO:0000256" key="9">
    <source>
        <dbReference type="ARBA" id="ARBA00022989"/>
    </source>
</evidence>
<feature type="transmembrane region" description="Helical" evidence="13">
    <location>
        <begin position="425"/>
        <end position="442"/>
    </location>
</feature>